<protein>
    <submittedName>
        <fullName evidence="10">ABC-type nitrate/sulfonate/bicarbonate transport system permease component</fullName>
    </submittedName>
</protein>
<evidence type="ECO:0000259" key="9">
    <source>
        <dbReference type="PROSITE" id="PS50928"/>
    </source>
</evidence>
<feature type="transmembrane region" description="Helical" evidence="7">
    <location>
        <begin position="209"/>
        <end position="234"/>
    </location>
</feature>
<evidence type="ECO:0000256" key="1">
    <source>
        <dbReference type="ARBA" id="ARBA00004651"/>
    </source>
</evidence>
<proteinExistence type="inferred from homology"/>
<dbReference type="AlphaFoldDB" id="A0A543NGZ8"/>
<evidence type="ECO:0000256" key="6">
    <source>
        <dbReference type="ARBA" id="ARBA00023136"/>
    </source>
</evidence>
<feature type="transmembrane region" description="Helical" evidence="7">
    <location>
        <begin position="246"/>
        <end position="266"/>
    </location>
</feature>
<dbReference type="Gene3D" id="1.10.3720.10">
    <property type="entry name" value="MetI-like"/>
    <property type="match status" value="1"/>
</dbReference>
<accession>A0A543NGZ8</accession>
<keyword evidence="5 7" id="KW-1133">Transmembrane helix</keyword>
<evidence type="ECO:0000313" key="10">
    <source>
        <dbReference type="EMBL" id="TQN31136.1"/>
    </source>
</evidence>
<dbReference type="PANTHER" id="PTHR30151">
    <property type="entry name" value="ALKANE SULFONATE ABC TRANSPORTER-RELATED, MEMBRANE SUBUNIT"/>
    <property type="match status" value="1"/>
</dbReference>
<organism evidence="10 11">
    <name type="scientific">Haloactinospora alba</name>
    <dbReference type="NCBI Taxonomy" id="405555"/>
    <lineage>
        <taxon>Bacteria</taxon>
        <taxon>Bacillati</taxon>
        <taxon>Actinomycetota</taxon>
        <taxon>Actinomycetes</taxon>
        <taxon>Streptosporangiales</taxon>
        <taxon>Nocardiopsidaceae</taxon>
        <taxon>Haloactinospora</taxon>
    </lineage>
</organism>
<keyword evidence="6 7" id="KW-0472">Membrane</keyword>
<feature type="transmembrane region" description="Helical" evidence="7">
    <location>
        <begin position="90"/>
        <end position="111"/>
    </location>
</feature>
<evidence type="ECO:0000313" key="11">
    <source>
        <dbReference type="Proteomes" id="UP000317422"/>
    </source>
</evidence>
<dbReference type="Proteomes" id="UP000317422">
    <property type="component" value="Unassembled WGS sequence"/>
</dbReference>
<evidence type="ECO:0000256" key="8">
    <source>
        <dbReference type="SAM" id="MobiDB-lite"/>
    </source>
</evidence>
<sequence length="284" mass="30437">MTSVSTPGGARTENGATSRTRRTARLVRGAGAQAVRILLLPVLLVLLWWGYTATGSSYYMPTPGVIAGAFAETWLSDQFFVHALPSIGRLLAGFALAAVAGVIAGVALGLSPRARATAEPVLEFCRAIPPPVLVPLLMLLIGVNLQMKLAVIVAGSVWPILLNTIEGVRAVDPVLVDTCRCYRIRGWRWLTTLVLRSASPQMMAGLRQALSIAIILMVISEMFASSSGLGFRIVLAQRQFAIPEMWSGILLLGLLGFALSVVFGRVERSVLHWYEGARAASRGT</sequence>
<evidence type="ECO:0000256" key="5">
    <source>
        <dbReference type="ARBA" id="ARBA00022989"/>
    </source>
</evidence>
<feature type="transmembrane region" description="Helical" evidence="7">
    <location>
        <begin position="29"/>
        <end position="51"/>
    </location>
</feature>
<comment type="subcellular location">
    <subcellularLocation>
        <location evidence="1 7">Cell membrane</location>
        <topology evidence="1 7">Multi-pass membrane protein</topology>
    </subcellularLocation>
</comment>
<dbReference type="PROSITE" id="PS50928">
    <property type="entry name" value="ABC_TM1"/>
    <property type="match status" value="1"/>
</dbReference>
<keyword evidence="4 7" id="KW-0812">Transmembrane</keyword>
<dbReference type="InterPro" id="IPR035906">
    <property type="entry name" value="MetI-like_sf"/>
</dbReference>
<dbReference type="Pfam" id="PF00528">
    <property type="entry name" value="BPD_transp_1"/>
    <property type="match status" value="1"/>
</dbReference>
<feature type="region of interest" description="Disordered" evidence="8">
    <location>
        <begin position="1"/>
        <end position="21"/>
    </location>
</feature>
<evidence type="ECO:0000256" key="4">
    <source>
        <dbReference type="ARBA" id="ARBA00022692"/>
    </source>
</evidence>
<reference evidence="10 11" key="1">
    <citation type="submission" date="2019-06" db="EMBL/GenBank/DDBJ databases">
        <title>Sequencing the genomes of 1000 actinobacteria strains.</title>
        <authorList>
            <person name="Klenk H.-P."/>
        </authorList>
    </citation>
    <scope>NUCLEOTIDE SEQUENCE [LARGE SCALE GENOMIC DNA]</scope>
    <source>
        <strain evidence="10 11">DSM 45015</strain>
    </source>
</reference>
<evidence type="ECO:0000256" key="7">
    <source>
        <dbReference type="RuleBase" id="RU363032"/>
    </source>
</evidence>
<dbReference type="GO" id="GO:0005886">
    <property type="term" value="C:plasma membrane"/>
    <property type="evidence" value="ECO:0007669"/>
    <property type="project" value="UniProtKB-SubCell"/>
</dbReference>
<keyword evidence="3" id="KW-1003">Cell membrane</keyword>
<dbReference type="GO" id="GO:0055085">
    <property type="term" value="P:transmembrane transport"/>
    <property type="evidence" value="ECO:0007669"/>
    <property type="project" value="InterPro"/>
</dbReference>
<evidence type="ECO:0000256" key="2">
    <source>
        <dbReference type="ARBA" id="ARBA00022448"/>
    </source>
</evidence>
<feature type="transmembrane region" description="Helical" evidence="7">
    <location>
        <begin position="132"/>
        <end position="161"/>
    </location>
</feature>
<evidence type="ECO:0000256" key="3">
    <source>
        <dbReference type="ARBA" id="ARBA00022475"/>
    </source>
</evidence>
<comment type="similarity">
    <text evidence="7">Belongs to the binding-protein-dependent transport system permease family.</text>
</comment>
<keyword evidence="11" id="KW-1185">Reference proteome</keyword>
<dbReference type="SUPFAM" id="SSF161098">
    <property type="entry name" value="MetI-like"/>
    <property type="match status" value="1"/>
</dbReference>
<dbReference type="PANTHER" id="PTHR30151:SF38">
    <property type="entry name" value="ALIPHATIC SULFONATES TRANSPORT PERMEASE PROTEIN SSUC-RELATED"/>
    <property type="match status" value="1"/>
</dbReference>
<feature type="domain" description="ABC transmembrane type-1" evidence="9">
    <location>
        <begin position="83"/>
        <end position="267"/>
    </location>
</feature>
<gene>
    <name evidence="10" type="ORF">FHX37_1027</name>
</gene>
<dbReference type="InterPro" id="IPR000515">
    <property type="entry name" value="MetI-like"/>
</dbReference>
<keyword evidence="2 7" id="KW-0813">Transport</keyword>
<dbReference type="EMBL" id="VFQC01000001">
    <property type="protein sequence ID" value="TQN31136.1"/>
    <property type="molecule type" value="Genomic_DNA"/>
</dbReference>
<name>A0A543NGZ8_9ACTN</name>
<comment type="caution">
    <text evidence="10">The sequence shown here is derived from an EMBL/GenBank/DDBJ whole genome shotgun (WGS) entry which is preliminary data.</text>
</comment>